<dbReference type="InterPro" id="IPR027291">
    <property type="entry name" value="Glyco_hydro_38_N_sf"/>
</dbReference>
<dbReference type="GO" id="GO:0004559">
    <property type="term" value="F:alpha-mannosidase activity"/>
    <property type="evidence" value="ECO:0007669"/>
    <property type="project" value="InterPro"/>
</dbReference>
<name>A0A1M4WYZ1_9LACT</name>
<dbReference type="Gene3D" id="2.70.98.30">
    <property type="entry name" value="Golgi alpha-mannosidase II, domain 4"/>
    <property type="match status" value="1"/>
</dbReference>
<dbReference type="InterPro" id="IPR037094">
    <property type="entry name" value="Glyco_hydro_38_cen_sf"/>
</dbReference>
<keyword evidence="3 6" id="KW-0378">Hydrolase</keyword>
<dbReference type="Pfam" id="PF07748">
    <property type="entry name" value="Glyco_hydro_38C"/>
    <property type="match status" value="1"/>
</dbReference>
<proteinExistence type="inferred from homology"/>
<dbReference type="EMBL" id="FQUF01000018">
    <property type="protein sequence ID" value="SHE86459.1"/>
    <property type="molecule type" value="Genomic_DNA"/>
</dbReference>
<dbReference type="STRING" id="1121025.SAMN02745249_01309"/>
<dbReference type="RefSeq" id="WP_073297993.1">
    <property type="nucleotide sequence ID" value="NZ_FQUF01000018.1"/>
</dbReference>
<reference evidence="6 7" key="1">
    <citation type="submission" date="2016-11" db="EMBL/GenBank/DDBJ databases">
        <authorList>
            <person name="Jaros S."/>
            <person name="Januszkiewicz K."/>
            <person name="Wedrychowicz H."/>
        </authorList>
    </citation>
    <scope>NUCLEOTIDE SEQUENCE [LARGE SCALE GENOMIC DNA]</scope>
    <source>
        <strain evidence="6 7">DSM 15692</strain>
    </source>
</reference>
<keyword evidence="7" id="KW-1185">Reference proteome</keyword>
<dbReference type="Gene3D" id="1.20.1270.50">
    <property type="entry name" value="Glycoside hydrolase family 38, central domain"/>
    <property type="match status" value="1"/>
</dbReference>
<dbReference type="Gene3D" id="3.20.110.10">
    <property type="entry name" value="Glycoside hydrolase 38, N terminal domain"/>
    <property type="match status" value="1"/>
</dbReference>
<evidence type="ECO:0000259" key="5">
    <source>
        <dbReference type="SMART" id="SM00872"/>
    </source>
</evidence>
<dbReference type="Pfam" id="PF01074">
    <property type="entry name" value="Glyco_hydro_38N"/>
    <property type="match status" value="1"/>
</dbReference>
<evidence type="ECO:0000256" key="1">
    <source>
        <dbReference type="ARBA" id="ARBA00009792"/>
    </source>
</evidence>
<evidence type="ECO:0000313" key="7">
    <source>
        <dbReference type="Proteomes" id="UP000184128"/>
    </source>
</evidence>
<dbReference type="SUPFAM" id="SSF74650">
    <property type="entry name" value="Galactose mutarotase-like"/>
    <property type="match status" value="1"/>
</dbReference>
<keyword evidence="2" id="KW-0479">Metal-binding</keyword>
<comment type="similarity">
    <text evidence="1">Belongs to the glycosyl hydrolase 38 family.</text>
</comment>
<protein>
    <submittedName>
        <fullName evidence="6">Mannosylglycerate hydrolase</fullName>
    </submittedName>
</protein>
<dbReference type="InterPro" id="IPR000602">
    <property type="entry name" value="Glyco_hydro_38_N"/>
</dbReference>
<dbReference type="SMART" id="SM00872">
    <property type="entry name" value="Alpha-mann_mid"/>
    <property type="match status" value="1"/>
</dbReference>
<sequence>MKQIHVVAHTHWDFEWYFTRQEAKVQFAFHMDEVFAALESNDLNYYVLDGQMSILEDYLTLFPEKEALVRKFVTQKRLFIGPWYTQVDEMVTSGESIIRNLRFGMDSAHQLGGVMDIGYLPDTFGQSQDMPKIYKGLGIEKAIFWRGIPTEIDARYFYWTSNDGSKVLTANIHDGYVAGSELIDEDNFMDLVKKTEKNSNLEHTVLPTGGDQRPVDFNLKERIALANQAQDRAEFVESNYENFFTEIKDEELPTFSGEFVEPSVSKIHRGIYSSRADLKLLYDQLERMMTYQVEPLHAVANEKGLETKEGLIDEVWEIIALGQAHDSSGACNSDKTNADIRQRGINALQQAESLRNYLLRKMSISVAEDRADDLFMWNPLPFAVDEIREFELTTKEVSFELRDDENKPVNFDILEQKEKNAAVLRRNEEEMTKEHYYVTTIACPVNIPAMDWVQYQVVECDEAVEIDRREDRQIENDLFAISMEDSGLALYDKKKDKTYESFLTVEDGGDEGDNYDFSPAYHDWILDLNFTDAAVEAVRGELISSFHLKGQWDLPYDLEARKEKLLNTEIPYELTLELVKDKPGIKISLKVDNQAKDHRLRLVFNTDVKADYSYADTPFGVIDRPVEEEKLATWKEIGYKEEPTSLRPMIHFANTHSNETSWTFLGKGAKVFQLIGEDFDRMAVTILRGVGYLGRPDMLRRPGDASGLQTRYVETPDSQLMGEYTFEGTLLVEDEFDPNRIQRKYVLTTQDQLFYQNQDLNEFTTAIQYFKVNKLPQKIEHSALIEVEDLQVTFSSLQTKVDGSGYELRFYNATDSVIENPGKLKLERDSNLMLLNLRGELGETLANNIKEYALEPFNPGEIRTYGIFPNKKA</sequence>
<evidence type="ECO:0000256" key="3">
    <source>
        <dbReference type="ARBA" id="ARBA00022801"/>
    </source>
</evidence>
<dbReference type="InterPro" id="IPR011330">
    <property type="entry name" value="Glyco_hydro/deAcase_b/a-brl"/>
</dbReference>
<dbReference type="Proteomes" id="UP000184128">
    <property type="component" value="Unassembled WGS sequence"/>
</dbReference>
<dbReference type="PANTHER" id="PTHR46017">
    <property type="entry name" value="ALPHA-MANNOSIDASE 2C1"/>
    <property type="match status" value="1"/>
</dbReference>
<feature type="domain" description="Glycoside hydrolase family 38 central" evidence="5">
    <location>
        <begin position="266"/>
        <end position="344"/>
    </location>
</feature>
<organism evidence="6 7">
    <name type="scientific">Atopostipes suicloacalis DSM 15692</name>
    <dbReference type="NCBI Taxonomy" id="1121025"/>
    <lineage>
        <taxon>Bacteria</taxon>
        <taxon>Bacillati</taxon>
        <taxon>Bacillota</taxon>
        <taxon>Bacilli</taxon>
        <taxon>Lactobacillales</taxon>
        <taxon>Carnobacteriaceae</taxon>
        <taxon>Atopostipes</taxon>
    </lineage>
</organism>
<gene>
    <name evidence="6" type="ORF">SAMN02745249_01309</name>
</gene>
<accession>A0A1M4WYZ1</accession>
<dbReference type="InterPro" id="IPR028995">
    <property type="entry name" value="Glyco_hydro_57/38_cen_sf"/>
</dbReference>
<dbReference type="InterPro" id="IPR011682">
    <property type="entry name" value="Glyco_hydro_38_C"/>
</dbReference>
<dbReference type="InterPro" id="IPR015341">
    <property type="entry name" value="Glyco_hydro_38_cen"/>
</dbReference>
<dbReference type="AlphaFoldDB" id="A0A1M4WYZ1"/>
<dbReference type="GO" id="GO:0006013">
    <property type="term" value="P:mannose metabolic process"/>
    <property type="evidence" value="ECO:0007669"/>
    <property type="project" value="InterPro"/>
</dbReference>
<dbReference type="Pfam" id="PF09261">
    <property type="entry name" value="Alpha-mann_mid"/>
    <property type="match status" value="1"/>
</dbReference>
<keyword evidence="4" id="KW-0326">Glycosidase</keyword>
<dbReference type="CDD" id="cd10815">
    <property type="entry name" value="GH38N_AMII_EcMngB_like"/>
    <property type="match status" value="1"/>
</dbReference>
<evidence type="ECO:0000256" key="2">
    <source>
        <dbReference type="ARBA" id="ARBA00022723"/>
    </source>
</evidence>
<dbReference type="PANTHER" id="PTHR46017:SF2">
    <property type="entry name" value="MANNOSYLGLYCERATE HYDROLASE"/>
    <property type="match status" value="1"/>
</dbReference>
<dbReference type="OrthoDB" id="9764050at2"/>
<evidence type="ECO:0000313" key="6">
    <source>
        <dbReference type="EMBL" id="SHE86459.1"/>
    </source>
</evidence>
<dbReference type="GO" id="GO:0030246">
    <property type="term" value="F:carbohydrate binding"/>
    <property type="evidence" value="ECO:0007669"/>
    <property type="project" value="InterPro"/>
</dbReference>
<dbReference type="GO" id="GO:0046872">
    <property type="term" value="F:metal ion binding"/>
    <property type="evidence" value="ECO:0007669"/>
    <property type="project" value="UniProtKB-KW"/>
</dbReference>
<dbReference type="SUPFAM" id="SSF88688">
    <property type="entry name" value="Families 57/38 glycoside transferase middle domain"/>
    <property type="match status" value="1"/>
</dbReference>
<evidence type="ECO:0000256" key="4">
    <source>
        <dbReference type="ARBA" id="ARBA00023295"/>
    </source>
</evidence>
<dbReference type="GO" id="GO:0009313">
    <property type="term" value="P:oligosaccharide catabolic process"/>
    <property type="evidence" value="ECO:0007669"/>
    <property type="project" value="TreeGrafter"/>
</dbReference>
<dbReference type="InterPro" id="IPR011013">
    <property type="entry name" value="Gal_mutarotase_sf_dom"/>
</dbReference>
<dbReference type="SUPFAM" id="SSF88713">
    <property type="entry name" value="Glycoside hydrolase/deacetylase"/>
    <property type="match status" value="1"/>
</dbReference>